<organism evidence="1 2">
    <name type="scientific">Scleroderma citrinum Foug A</name>
    <dbReference type="NCBI Taxonomy" id="1036808"/>
    <lineage>
        <taxon>Eukaryota</taxon>
        <taxon>Fungi</taxon>
        <taxon>Dikarya</taxon>
        <taxon>Basidiomycota</taxon>
        <taxon>Agaricomycotina</taxon>
        <taxon>Agaricomycetes</taxon>
        <taxon>Agaricomycetidae</taxon>
        <taxon>Boletales</taxon>
        <taxon>Sclerodermatineae</taxon>
        <taxon>Sclerodermataceae</taxon>
        <taxon>Scleroderma</taxon>
    </lineage>
</organism>
<keyword evidence="2" id="KW-1185">Reference proteome</keyword>
<name>A0A0C3ABN9_9AGAM</name>
<reference evidence="2" key="2">
    <citation type="submission" date="2015-01" db="EMBL/GenBank/DDBJ databases">
        <title>Evolutionary Origins and Diversification of the Mycorrhizal Mutualists.</title>
        <authorList>
            <consortium name="DOE Joint Genome Institute"/>
            <consortium name="Mycorrhizal Genomics Consortium"/>
            <person name="Kohler A."/>
            <person name="Kuo A."/>
            <person name="Nagy L.G."/>
            <person name="Floudas D."/>
            <person name="Copeland A."/>
            <person name="Barry K.W."/>
            <person name="Cichocki N."/>
            <person name="Veneault-Fourrey C."/>
            <person name="LaButti K."/>
            <person name="Lindquist E.A."/>
            <person name="Lipzen A."/>
            <person name="Lundell T."/>
            <person name="Morin E."/>
            <person name="Murat C."/>
            <person name="Riley R."/>
            <person name="Ohm R."/>
            <person name="Sun H."/>
            <person name="Tunlid A."/>
            <person name="Henrissat B."/>
            <person name="Grigoriev I.V."/>
            <person name="Hibbett D.S."/>
            <person name="Martin F."/>
        </authorList>
    </citation>
    <scope>NUCLEOTIDE SEQUENCE [LARGE SCALE GENOMIC DNA]</scope>
    <source>
        <strain evidence="2">Foug A</strain>
    </source>
</reference>
<sequence>MHQRWSLMKLPGSILSIPSTGLDGTGTLSGVWVLSTFQSLSVVREEGKLFLI</sequence>
<gene>
    <name evidence="1" type="ORF">SCLCIDRAFT_1215200</name>
</gene>
<dbReference type="EMBL" id="KN822043">
    <property type="protein sequence ID" value="KIM62332.1"/>
    <property type="molecule type" value="Genomic_DNA"/>
</dbReference>
<reference evidence="1 2" key="1">
    <citation type="submission" date="2014-04" db="EMBL/GenBank/DDBJ databases">
        <authorList>
            <consortium name="DOE Joint Genome Institute"/>
            <person name="Kuo A."/>
            <person name="Kohler A."/>
            <person name="Nagy L.G."/>
            <person name="Floudas D."/>
            <person name="Copeland A."/>
            <person name="Barry K.W."/>
            <person name="Cichocki N."/>
            <person name="Veneault-Fourrey C."/>
            <person name="LaButti K."/>
            <person name="Lindquist E.A."/>
            <person name="Lipzen A."/>
            <person name="Lundell T."/>
            <person name="Morin E."/>
            <person name="Murat C."/>
            <person name="Sun H."/>
            <person name="Tunlid A."/>
            <person name="Henrissat B."/>
            <person name="Grigoriev I.V."/>
            <person name="Hibbett D.S."/>
            <person name="Martin F."/>
            <person name="Nordberg H.P."/>
            <person name="Cantor M.N."/>
            <person name="Hua S.X."/>
        </authorList>
    </citation>
    <scope>NUCLEOTIDE SEQUENCE [LARGE SCALE GENOMIC DNA]</scope>
    <source>
        <strain evidence="1 2">Foug A</strain>
    </source>
</reference>
<dbReference type="AlphaFoldDB" id="A0A0C3ABN9"/>
<proteinExistence type="predicted"/>
<protein>
    <submittedName>
        <fullName evidence="1">Uncharacterized protein</fullName>
    </submittedName>
</protein>
<accession>A0A0C3ABN9</accession>
<dbReference type="InParanoid" id="A0A0C3ABN9"/>
<evidence type="ECO:0000313" key="1">
    <source>
        <dbReference type="EMBL" id="KIM62332.1"/>
    </source>
</evidence>
<evidence type="ECO:0000313" key="2">
    <source>
        <dbReference type="Proteomes" id="UP000053989"/>
    </source>
</evidence>
<dbReference type="Proteomes" id="UP000053989">
    <property type="component" value="Unassembled WGS sequence"/>
</dbReference>
<dbReference type="HOGENOM" id="CLU_3088633_0_0_1"/>